<dbReference type="GO" id="GO:0005929">
    <property type="term" value="C:cilium"/>
    <property type="evidence" value="ECO:0007669"/>
    <property type="project" value="TreeGrafter"/>
</dbReference>
<name>A0A8S1CQ95_9INSE</name>
<feature type="domain" description="WDR19 WD40 repeat" evidence="10">
    <location>
        <begin position="352"/>
        <end position="617"/>
    </location>
</feature>
<dbReference type="Gene3D" id="2.130.10.10">
    <property type="entry name" value="YVTN repeat-like/Quinoprotein amine dehydrogenase"/>
    <property type="match status" value="1"/>
</dbReference>
<dbReference type="InterPro" id="IPR001680">
    <property type="entry name" value="WD40_rpt"/>
</dbReference>
<dbReference type="PANTHER" id="PTHR14920">
    <property type="entry name" value="OSMOTIC AVOIDANCE ABNORMAL PROTEIN 1/WD REPEAT MEMBRANE PROTEIN"/>
    <property type="match status" value="1"/>
</dbReference>
<dbReference type="Pfam" id="PF15911">
    <property type="entry name" value="Beta-prop_WDR19_2nd"/>
    <property type="match status" value="1"/>
</dbReference>
<keyword evidence="15" id="KW-1185">Reference proteome</keyword>
<comment type="caution">
    <text evidence="14">The sequence shown here is derived from an EMBL/GenBank/DDBJ whole genome shotgun (WGS) entry which is preliminary data.</text>
</comment>
<dbReference type="GO" id="GO:0035721">
    <property type="term" value="P:intraciliary retrograde transport"/>
    <property type="evidence" value="ECO:0007669"/>
    <property type="project" value="InterPro"/>
</dbReference>
<dbReference type="InterPro" id="IPR056168">
    <property type="entry name" value="TPR_IF140/IFT172/WDR19"/>
</dbReference>
<keyword evidence="4" id="KW-0677">Repeat</keyword>
<dbReference type="SUPFAM" id="SSF69322">
    <property type="entry name" value="Tricorn protease domain 2"/>
    <property type="match status" value="1"/>
</dbReference>
<keyword evidence="2" id="KW-0963">Cytoplasm</keyword>
<dbReference type="Pfam" id="PF23145">
    <property type="entry name" value="Zf_2nd_IFT121"/>
    <property type="match status" value="1"/>
</dbReference>
<dbReference type="GO" id="GO:0030991">
    <property type="term" value="C:intraciliary transport particle A"/>
    <property type="evidence" value="ECO:0007669"/>
    <property type="project" value="TreeGrafter"/>
</dbReference>
<dbReference type="Pfam" id="PF24762">
    <property type="entry name" value="TPR_IF140-IFT172"/>
    <property type="match status" value="1"/>
</dbReference>
<dbReference type="InterPro" id="IPR036322">
    <property type="entry name" value="WD40_repeat_dom_sf"/>
</dbReference>
<organism evidence="14 15">
    <name type="scientific">Cloeon dipterum</name>
    <dbReference type="NCBI Taxonomy" id="197152"/>
    <lineage>
        <taxon>Eukaryota</taxon>
        <taxon>Metazoa</taxon>
        <taxon>Ecdysozoa</taxon>
        <taxon>Arthropoda</taxon>
        <taxon>Hexapoda</taxon>
        <taxon>Insecta</taxon>
        <taxon>Pterygota</taxon>
        <taxon>Palaeoptera</taxon>
        <taxon>Ephemeroptera</taxon>
        <taxon>Pisciforma</taxon>
        <taxon>Baetidae</taxon>
        <taxon>Cloeon</taxon>
    </lineage>
</organism>
<keyword evidence="8" id="KW-0206">Cytoskeleton</keyword>
<keyword evidence="5" id="KW-0970">Cilium biogenesis/degradation</keyword>
<gene>
    <name evidence="14" type="ORF">CLODIP_2_CD12101</name>
</gene>
<keyword evidence="6" id="KW-0802">TPR repeat</keyword>
<evidence type="ECO:0000256" key="5">
    <source>
        <dbReference type="ARBA" id="ARBA00022794"/>
    </source>
</evidence>
<dbReference type="InterPro" id="IPR040379">
    <property type="entry name" value="WDR19/dyf-2"/>
</dbReference>
<dbReference type="InterPro" id="IPR056170">
    <property type="entry name" value="Znf_IFT121-like"/>
</dbReference>
<sequence length="1310" mass="141817">MDPRVQDALLTLPGSPGALVAWQKSLVAVAHQQQVFVWDRRGRQVDVIALSGTCNGLCWDEEGDLLAASCERSARVVLWETQTRRPQPIVSGLGEGVSWLGWGPNAILALATAKGNLVLYDHRSGRRMPVLGKHSRQIVSGAWSKAGLLALAAEDKSLSVSTPDGDTLRVVALRAEPSQIKFGRVKTEDKPHGDDTVSVVVGKKTLYMLRVSEGDEPVELAFQPRYGQVAAYEWFGDGYILLGFTAGFLVAVSTHPKEIGHELFQLQPHPSGLKHMAIAADADLAATAGADGQIKLHSLTAGETKRVLNAPGATNLTWSSDGQLISASCTAGIAVFLACLPTVAAADSSRAAILTSLSEVSVTEPNFQEPLSSVRLVVEPSWVAVGPAHVAAGMNNRAWFHRLSLSAEEVATKEYLSRVSCLKLNSRVAAALCAGRVHVHTIEDVAAEAVVPEDESDGRVTAHEITNEALVYGTDVGVLAIFHLQQWRLVQRYRHSCALKIVSTEASGSRVAFLDDHHQVFIFCPLTESVIAVDASPSTEGILWDSWPGEAAFLVTFDSQQASGHVFLRDSVRGSYAEAVASPTKLPNGQRPLWLAGGEMGLHGPDGRLNRIMLEGHAAVLRLPDSLDALLSLRRYKEAWSAAVERPQLKKLAEAALYDMEFEVALRAFRRLKDAGMVRAVEAAAEAEDRFESAGMAALCLGQYDIAEHAFLQSDRPSAALEMRSSLLEWPRALELAASLAPDQVPLLAKQFAQQLEFTGEHAQALAQYERASGQVDCRAGLARCALRCGDVRRGLSLLDETASVDLLRECATILESGRHLPEAASLAERAGLYERAAELHVRLKNWPKVAQLLPRVTAPRVHAQFAKAKEAEGRYAEAVAAYVTAGDPEAAVRLLLEKLRRPEEAVKIVKETRNPEAAKQVARFLRSAGDATSALQLLVWCGCASEAFEFARQAGEMALLGRLLAAEAASDGAAPIAQLLEVARHFEAEQDAFLAGKFLHLAGESQRAVQLLLKAAAVGHKEALEVAVEAAAAAQHEPHLADQVIQFICGDLDGVPKDFSLVLRLYLTRGQLEEAAQVAVLMAEEEQKAGNYRAAHDTLLTAHQQLRARGGSPPEALRSRLALLHSYILARLHVRRGQHLMAARLLSRVAANISKFPAHAVPILTSAVIECGRAGLASTSFRLASMLMRPMHRPHLDPKYKRKIESVVRKGLRDPEAPEPTSPCPHCLQPLPEYELACSRCKNNLPFCIATGKHVVRDDFTLCPHCEFPAIASGFSELLETENVCPMCGAEVETAALSTLEDLSEYLKV</sequence>
<dbReference type="Gene3D" id="1.25.40.470">
    <property type="match status" value="2"/>
</dbReference>
<evidence type="ECO:0000259" key="10">
    <source>
        <dbReference type="Pfam" id="PF15911"/>
    </source>
</evidence>
<proteinExistence type="predicted"/>
<evidence type="ECO:0000259" key="11">
    <source>
        <dbReference type="Pfam" id="PF23145"/>
    </source>
</evidence>
<dbReference type="OrthoDB" id="10250638at2759"/>
<evidence type="ECO:0000256" key="3">
    <source>
        <dbReference type="ARBA" id="ARBA00022574"/>
    </source>
</evidence>
<evidence type="ECO:0000256" key="7">
    <source>
        <dbReference type="ARBA" id="ARBA00023069"/>
    </source>
</evidence>
<dbReference type="GO" id="GO:0060271">
    <property type="term" value="P:cilium assembly"/>
    <property type="evidence" value="ECO:0007669"/>
    <property type="project" value="TreeGrafter"/>
</dbReference>
<feature type="domain" description="WDR19 first beta-propeller" evidence="12">
    <location>
        <begin position="20"/>
        <end position="332"/>
    </location>
</feature>
<accession>A0A8S1CQ95</accession>
<feature type="domain" description="IF140/IFT172/WDR19 TPR" evidence="13">
    <location>
        <begin position="652"/>
        <end position="1017"/>
    </location>
</feature>
<evidence type="ECO:0000259" key="12">
    <source>
        <dbReference type="Pfam" id="PF23389"/>
    </source>
</evidence>
<dbReference type="InterPro" id="IPR057855">
    <property type="entry name" value="Beta-prop_WDR19_1st"/>
</dbReference>
<protein>
    <recommendedName>
        <fullName evidence="16">Anaphase-promoting complex subunit 4 WD40 domain-containing protein</fullName>
    </recommendedName>
</protein>
<keyword evidence="7" id="KW-0969">Cilium</keyword>
<dbReference type="SMART" id="SM00320">
    <property type="entry name" value="WD40"/>
    <property type="match status" value="5"/>
</dbReference>
<evidence type="ECO:0000313" key="14">
    <source>
        <dbReference type="EMBL" id="CAB3370108.1"/>
    </source>
</evidence>
<evidence type="ECO:0000256" key="9">
    <source>
        <dbReference type="ARBA" id="ARBA00023273"/>
    </source>
</evidence>
<dbReference type="Pfam" id="PF23389">
    <property type="entry name" value="Beta-prop_WDR19_1st"/>
    <property type="match status" value="1"/>
</dbReference>
<evidence type="ECO:0000259" key="13">
    <source>
        <dbReference type="Pfam" id="PF24762"/>
    </source>
</evidence>
<comment type="subcellular location">
    <subcellularLocation>
        <location evidence="1">Cytoplasm</location>
        <location evidence="1">Cytoskeleton</location>
        <location evidence="1">Cilium basal body</location>
    </subcellularLocation>
</comment>
<keyword evidence="3" id="KW-0853">WD repeat</keyword>
<dbReference type="Proteomes" id="UP000494165">
    <property type="component" value="Unassembled WGS sequence"/>
</dbReference>
<evidence type="ECO:0000256" key="4">
    <source>
        <dbReference type="ARBA" id="ARBA00022737"/>
    </source>
</evidence>
<dbReference type="EMBL" id="CADEPI010000050">
    <property type="protein sequence ID" value="CAB3370108.1"/>
    <property type="molecule type" value="Genomic_DNA"/>
</dbReference>
<evidence type="ECO:0000256" key="6">
    <source>
        <dbReference type="ARBA" id="ARBA00022803"/>
    </source>
</evidence>
<dbReference type="InterPro" id="IPR015943">
    <property type="entry name" value="WD40/YVTN_repeat-like_dom_sf"/>
</dbReference>
<evidence type="ECO:0000256" key="2">
    <source>
        <dbReference type="ARBA" id="ARBA00022490"/>
    </source>
</evidence>
<dbReference type="PANTHER" id="PTHR14920:SF0">
    <property type="entry name" value="WD REPEAT DOMAIN 19"/>
    <property type="match status" value="1"/>
</dbReference>
<keyword evidence="9" id="KW-0966">Cell projection</keyword>
<feature type="domain" description="IFT121-like zinc finger" evidence="11">
    <location>
        <begin position="1247"/>
        <end position="1293"/>
    </location>
</feature>
<dbReference type="SUPFAM" id="SSF50978">
    <property type="entry name" value="WD40 repeat-like"/>
    <property type="match status" value="1"/>
</dbReference>
<evidence type="ECO:0000256" key="8">
    <source>
        <dbReference type="ARBA" id="ARBA00023212"/>
    </source>
</evidence>
<dbReference type="InterPro" id="IPR039468">
    <property type="entry name" value="WDR19_WD40_rpt"/>
</dbReference>
<evidence type="ECO:0000256" key="1">
    <source>
        <dbReference type="ARBA" id="ARBA00004120"/>
    </source>
</evidence>
<evidence type="ECO:0008006" key="16">
    <source>
        <dbReference type="Google" id="ProtNLM"/>
    </source>
</evidence>
<reference evidence="14 15" key="1">
    <citation type="submission" date="2020-04" db="EMBL/GenBank/DDBJ databases">
        <authorList>
            <person name="Alioto T."/>
            <person name="Alioto T."/>
            <person name="Gomez Garrido J."/>
        </authorList>
    </citation>
    <scope>NUCLEOTIDE SEQUENCE [LARGE SCALE GENOMIC DNA]</scope>
</reference>
<evidence type="ECO:0000313" key="15">
    <source>
        <dbReference type="Proteomes" id="UP000494165"/>
    </source>
</evidence>